<reference evidence="2 3" key="1">
    <citation type="submission" date="2022-12" db="EMBL/GenBank/DDBJ databases">
        <title>Microbacterium terricola strain KV-448 chromosome, complete genome.</title>
        <authorList>
            <person name="Oshima T."/>
            <person name="Moriya T."/>
            <person name="Bessho Y."/>
        </authorList>
    </citation>
    <scope>NUCLEOTIDE SEQUENCE [LARGE SCALE GENOMIC DNA]</scope>
    <source>
        <strain evidence="2 3">KV-448</strain>
    </source>
</reference>
<evidence type="ECO:0000313" key="3">
    <source>
        <dbReference type="Proteomes" id="UP001317779"/>
    </source>
</evidence>
<evidence type="ECO:0000313" key="2">
    <source>
        <dbReference type="EMBL" id="BDV30332.1"/>
    </source>
</evidence>
<gene>
    <name evidence="2" type="ORF">Microterr_09920</name>
</gene>
<accession>A0ABM8DXK8</accession>
<feature type="chain" id="PRO_5046531597" evidence="1">
    <location>
        <begin position="28"/>
        <end position="232"/>
    </location>
</feature>
<dbReference type="Proteomes" id="UP001317779">
    <property type="component" value="Chromosome"/>
</dbReference>
<organism evidence="2 3">
    <name type="scientific">Microbacterium terricola</name>
    <dbReference type="NCBI Taxonomy" id="344163"/>
    <lineage>
        <taxon>Bacteria</taxon>
        <taxon>Bacillati</taxon>
        <taxon>Actinomycetota</taxon>
        <taxon>Actinomycetes</taxon>
        <taxon>Micrococcales</taxon>
        <taxon>Microbacteriaceae</taxon>
        <taxon>Microbacterium</taxon>
    </lineage>
</organism>
<name>A0ABM8DXK8_9MICO</name>
<sequence>MRRTTIPALASALALVAALGVSAPAAAASAEPAYPNVIAREKVDVDGDGVKDAVTVTQPKRLRYTIEVKTAAGERSSVTVRGNVYERYRVSPVKWAAKMDGVKGYELIVELFERATIVRYYVLTWRDGELVKQMAPHPRPEWDKYLWRVGGALTDSFPVTRGYKFYTSNDNIYIVSYKAVKNGDAYGLVTAKSSWSSARNEWVRYWVMDSDISKAQADRHPQIFEGAKIKLG</sequence>
<feature type="signal peptide" evidence="1">
    <location>
        <begin position="1"/>
        <end position="27"/>
    </location>
</feature>
<proteinExistence type="predicted"/>
<protein>
    <submittedName>
        <fullName evidence="2">Uncharacterized protein</fullName>
    </submittedName>
</protein>
<keyword evidence="3" id="KW-1185">Reference proteome</keyword>
<keyword evidence="1" id="KW-0732">Signal</keyword>
<dbReference type="RefSeq" id="WP_263795803.1">
    <property type="nucleotide sequence ID" value="NZ_AP027141.1"/>
</dbReference>
<evidence type="ECO:0000256" key="1">
    <source>
        <dbReference type="SAM" id="SignalP"/>
    </source>
</evidence>
<dbReference type="EMBL" id="AP027141">
    <property type="protein sequence ID" value="BDV30332.1"/>
    <property type="molecule type" value="Genomic_DNA"/>
</dbReference>